<dbReference type="PRINTS" id="PR00502">
    <property type="entry name" value="NUDIXFAMILY"/>
</dbReference>
<dbReference type="PROSITE" id="PS51462">
    <property type="entry name" value="NUDIX"/>
    <property type="match status" value="1"/>
</dbReference>
<dbReference type="EMBL" id="JBHUEA010000023">
    <property type="protein sequence ID" value="MFD1722611.1"/>
    <property type="molecule type" value="Genomic_DNA"/>
</dbReference>
<organism evidence="5 6">
    <name type="scientific">Amnibacterium endophyticum</name>
    <dbReference type="NCBI Taxonomy" id="2109337"/>
    <lineage>
        <taxon>Bacteria</taxon>
        <taxon>Bacillati</taxon>
        <taxon>Actinomycetota</taxon>
        <taxon>Actinomycetes</taxon>
        <taxon>Micrococcales</taxon>
        <taxon>Microbacteriaceae</taxon>
        <taxon>Amnibacterium</taxon>
    </lineage>
</organism>
<sequence>MPVHDNAALTADTVLLASAGGTDHVLLVRRGGEPFAGRWAFPGGFVEPDEILEDGARRELEEETGLHLDVPLAQLGAYGAPGRDPRGRVVSVAWWARLTTVDAAAALPAVSGGDDAADAHWVPVAQVLADDALAFDHAGILRDALAADAALHPAAGIAVRFDLPDADALAVFDAQVAELLPGIRAEEPGTLTYAVHEVADAPLARLFFETYTATGHADHEARPQTARFLERIGELVDGVRVEHLVQRDAVRR</sequence>
<dbReference type="SUPFAM" id="SSF54909">
    <property type="entry name" value="Dimeric alpha+beta barrel"/>
    <property type="match status" value="1"/>
</dbReference>
<dbReference type="Proteomes" id="UP001597347">
    <property type="component" value="Unassembled WGS sequence"/>
</dbReference>
<dbReference type="Gene3D" id="3.30.70.100">
    <property type="match status" value="1"/>
</dbReference>
<keyword evidence="2 3" id="KW-0378">Hydrolase</keyword>
<name>A0ABW4LGY3_9MICO</name>
<dbReference type="SUPFAM" id="SSF55811">
    <property type="entry name" value="Nudix"/>
    <property type="match status" value="1"/>
</dbReference>
<evidence type="ECO:0000256" key="1">
    <source>
        <dbReference type="ARBA" id="ARBA00005582"/>
    </source>
</evidence>
<accession>A0ABW4LGY3</accession>
<dbReference type="InterPro" id="IPR011008">
    <property type="entry name" value="Dimeric_a/b-barrel"/>
</dbReference>
<keyword evidence="6" id="KW-1185">Reference proteome</keyword>
<feature type="domain" description="Nudix hydrolase" evidence="4">
    <location>
        <begin position="2"/>
        <end position="145"/>
    </location>
</feature>
<comment type="caution">
    <text evidence="5">The sequence shown here is derived from an EMBL/GenBank/DDBJ whole genome shotgun (WGS) entry which is preliminary data.</text>
</comment>
<gene>
    <name evidence="5" type="ORF">ACFSBI_13735</name>
</gene>
<comment type="similarity">
    <text evidence="1 3">Belongs to the Nudix hydrolase family.</text>
</comment>
<dbReference type="CDD" id="cd18873">
    <property type="entry name" value="NUDIX_NadM_like"/>
    <property type="match status" value="1"/>
</dbReference>
<evidence type="ECO:0000256" key="2">
    <source>
        <dbReference type="ARBA" id="ARBA00022801"/>
    </source>
</evidence>
<evidence type="ECO:0000259" key="4">
    <source>
        <dbReference type="PROSITE" id="PS51462"/>
    </source>
</evidence>
<evidence type="ECO:0000256" key="3">
    <source>
        <dbReference type="RuleBase" id="RU003476"/>
    </source>
</evidence>
<proteinExistence type="inferred from homology"/>
<dbReference type="PROSITE" id="PS00893">
    <property type="entry name" value="NUDIX_BOX"/>
    <property type="match status" value="1"/>
</dbReference>
<dbReference type="PANTHER" id="PTHR43736">
    <property type="entry name" value="ADP-RIBOSE PYROPHOSPHATASE"/>
    <property type="match status" value="1"/>
</dbReference>
<dbReference type="InterPro" id="IPR000086">
    <property type="entry name" value="NUDIX_hydrolase_dom"/>
</dbReference>
<dbReference type="Gene3D" id="3.90.79.10">
    <property type="entry name" value="Nucleoside Triphosphate Pyrophosphohydrolase"/>
    <property type="match status" value="1"/>
</dbReference>
<protein>
    <submittedName>
        <fullName evidence="5">NUDIX domain-containing protein</fullName>
    </submittedName>
</protein>
<dbReference type="PANTHER" id="PTHR43736:SF4">
    <property type="entry name" value="SLR1690 PROTEIN"/>
    <property type="match status" value="1"/>
</dbReference>
<dbReference type="InterPro" id="IPR015797">
    <property type="entry name" value="NUDIX_hydrolase-like_dom_sf"/>
</dbReference>
<reference evidence="6" key="1">
    <citation type="journal article" date="2019" name="Int. J. Syst. Evol. Microbiol.">
        <title>The Global Catalogue of Microorganisms (GCM) 10K type strain sequencing project: providing services to taxonomists for standard genome sequencing and annotation.</title>
        <authorList>
            <consortium name="The Broad Institute Genomics Platform"/>
            <consortium name="The Broad Institute Genome Sequencing Center for Infectious Disease"/>
            <person name="Wu L."/>
            <person name="Ma J."/>
        </authorList>
    </citation>
    <scope>NUCLEOTIDE SEQUENCE [LARGE SCALE GENOMIC DNA]</scope>
    <source>
        <strain evidence="6">CGMCC 1.12471</strain>
    </source>
</reference>
<evidence type="ECO:0000313" key="6">
    <source>
        <dbReference type="Proteomes" id="UP001597347"/>
    </source>
</evidence>
<dbReference type="Pfam" id="PF00293">
    <property type="entry name" value="NUDIX"/>
    <property type="match status" value="1"/>
</dbReference>
<dbReference type="InterPro" id="IPR020084">
    <property type="entry name" value="NUDIX_hydrolase_CS"/>
</dbReference>
<evidence type="ECO:0000313" key="5">
    <source>
        <dbReference type="EMBL" id="MFD1722611.1"/>
    </source>
</evidence>
<dbReference type="InterPro" id="IPR020476">
    <property type="entry name" value="Nudix_hydrolase"/>
</dbReference>
<dbReference type="RefSeq" id="WP_377935859.1">
    <property type="nucleotide sequence ID" value="NZ_JBHUEA010000023.1"/>
</dbReference>